<dbReference type="InterPro" id="IPR042178">
    <property type="entry name" value="Serpin_sf_1"/>
</dbReference>
<accession>A0A5E4Q2Q8</accession>
<dbReference type="InterPro" id="IPR036186">
    <property type="entry name" value="Serpin_sf"/>
</dbReference>
<dbReference type="GO" id="GO:0005615">
    <property type="term" value="C:extracellular space"/>
    <property type="evidence" value="ECO:0007669"/>
    <property type="project" value="InterPro"/>
</dbReference>
<evidence type="ECO:0000313" key="8">
    <source>
        <dbReference type="Proteomes" id="UP000324832"/>
    </source>
</evidence>
<dbReference type="Gene3D" id="3.30.497.10">
    <property type="entry name" value="Antithrombin, subunit I, domain 2"/>
    <property type="match status" value="1"/>
</dbReference>
<evidence type="ECO:0000256" key="2">
    <source>
        <dbReference type="ARBA" id="ARBA00022690"/>
    </source>
</evidence>
<dbReference type="SMART" id="SM00093">
    <property type="entry name" value="SERPIN"/>
    <property type="match status" value="1"/>
</dbReference>
<proteinExistence type="inferred from homology"/>
<evidence type="ECO:0000313" key="7">
    <source>
        <dbReference type="EMBL" id="VVC92502.1"/>
    </source>
</evidence>
<keyword evidence="2" id="KW-0646">Protease inhibitor</keyword>
<keyword evidence="8" id="KW-1185">Reference proteome</keyword>
<protein>
    <recommendedName>
        <fullName evidence="6">Serpin domain-containing protein</fullName>
    </recommendedName>
</protein>
<name>A0A5E4Q2Q8_9NEOP</name>
<feature type="domain" description="Serpin" evidence="6">
    <location>
        <begin position="30"/>
        <end position="371"/>
    </location>
</feature>
<dbReference type="SUPFAM" id="SSF56574">
    <property type="entry name" value="Serpins"/>
    <property type="match status" value="1"/>
</dbReference>
<dbReference type="Pfam" id="PF00079">
    <property type="entry name" value="Serpin"/>
    <property type="match status" value="2"/>
</dbReference>
<sequence length="373" mass="41207">MWFFSILFIPFFLKPAHTNMDPKALSTSIAKFSAKFCNQLEKTSVVSSPLSAEYLLALLALGSEDPAHSELLKSLGLPDDDAVRTSFTSFANKLKSVKGITLNIANKVYIQEGDYDLSPALKNDAVKVFDAGLEKMDFTDSSAAGLINKWVESKTNERIKDLLSPDSLNSDTRLVLVNALYFKGTWVNQFDPIHTMDQAFHIDANTTVDVPMMFIEEEFLYGEDPAINAQFLQMHYAGEEASMLIVLPREVDGVDDLLAHLADGYDLVGQLDKLHRVKVKMGVEAIFDPHNSGINKLLDNGEMLHVSKAVQKAFIEVNEEGAEAAAATAMGIMMCSAMVGEEPVYHFRANRPFLAAVLVDNVVYFTAAFRPHS</sequence>
<feature type="chain" id="PRO_5022751353" description="Serpin domain-containing protein" evidence="5">
    <location>
        <begin position="19"/>
        <end position="373"/>
    </location>
</feature>
<dbReference type="Gene3D" id="2.30.39.10">
    <property type="entry name" value="Alpha-1-antitrypsin, domain 1"/>
    <property type="match status" value="1"/>
</dbReference>
<dbReference type="EMBL" id="FZQP02001337">
    <property type="protein sequence ID" value="VVC92502.1"/>
    <property type="molecule type" value="Genomic_DNA"/>
</dbReference>
<keyword evidence="5" id="KW-0732">Signal</keyword>
<dbReference type="PANTHER" id="PTHR11461">
    <property type="entry name" value="SERINE PROTEASE INHIBITOR, SERPIN"/>
    <property type="match status" value="1"/>
</dbReference>
<evidence type="ECO:0000259" key="6">
    <source>
        <dbReference type="SMART" id="SM00093"/>
    </source>
</evidence>
<gene>
    <name evidence="7" type="ORF">LSINAPIS_LOCUS4940</name>
</gene>
<dbReference type="InterPro" id="IPR042185">
    <property type="entry name" value="Serpin_sf_2"/>
</dbReference>
<keyword evidence="3" id="KW-0722">Serine protease inhibitor</keyword>
<reference evidence="7 8" key="1">
    <citation type="submission" date="2017-07" db="EMBL/GenBank/DDBJ databases">
        <authorList>
            <person name="Talla V."/>
            <person name="Backstrom N."/>
        </authorList>
    </citation>
    <scope>NUCLEOTIDE SEQUENCE [LARGE SCALE GENOMIC DNA]</scope>
</reference>
<comment type="similarity">
    <text evidence="1 4">Belongs to the serpin family.</text>
</comment>
<dbReference type="PANTHER" id="PTHR11461:SF211">
    <property type="entry name" value="GH10112P-RELATED"/>
    <property type="match status" value="1"/>
</dbReference>
<evidence type="ECO:0000256" key="5">
    <source>
        <dbReference type="SAM" id="SignalP"/>
    </source>
</evidence>
<evidence type="ECO:0000256" key="1">
    <source>
        <dbReference type="ARBA" id="ARBA00009500"/>
    </source>
</evidence>
<dbReference type="GO" id="GO:0004867">
    <property type="term" value="F:serine-type endopeptidase inhibitor activity"/>
    <property type="evidence" value="ECO:0007669"/>
    <property type="project" value="UniProtKB-KW"/>
</dbReference>
<dbReference type="InterPro" id="IPR023796">
    <property type="entry name" value="Serpin_dom"/>
</dbReference>
<dbReference type="InterPro" id="IPR000215">
    <property type="entry name" value="Serpin_fam"/>
</dbReference>
<feature type="signal peptide" evidence="5">
    <location>
        <begin position="1"/>
        <end position="18"/>
    </location>
</feature>
<dbReference type="Proteomes" id="UP000324832">
    <property type="component" value="Unassembled WGS sequence"/>
</dbReference>
<evidence type="ECO:0000256" key="4">
    <source>
        <dbReference type="RuleBase" id="RU000411"/>
    </source>
</evidence>
<dbReference type="AlphaFoldDB" id="A0A5E4Q2Q8"/>
<evidence type="ECO:0000256" key="3">
    <source>
        <dbReference type="ARBA" id="ARBA00022900"/>
    </source>
</evidence>
<organism evidence="7 8">
    <name type="scientific">Leptidea sinapis</name>
    <dbReference type="NCBI Taxonomy" id="189913"/>
    <lineage>
        <taxon>Eukaryota</taxon>
        <taxon>Metazoa</taxon>
        <taxon>Ecdysozoa</taxon>
        <taxon>Arthropoda</taxon>
        <taxon>Hexapoda</taxon>
        <taxon>Insecta</taxon>
        <taxon>Pterygota</taxon>
        <taxon>Neoptera</taxon>
        <taxon>Endopterygota</taxon>
        <taxon>Lepidoptera</taxon>
        <taxon>Glossata</taxon>
        <taxon>Ditrysia</taxon>
        <taxon>Papilionoidea</taxon>
        <taxon>Pieridae</taxon>
        <taxon>Dismorphiinae</taxon>
        <taxon>Leptidea</taxon>
    </lineage>
</organism>